<feature type="signal peptide" evidence="7">
    <location>
        <begin position="1"/>
        <end position="21"/>
    </location>
</feature>
<evidence type="ECO:0000313" key="8">
    <source>
        <dbReference type="EMBL" id="NYZ67273.1"/>
    </source>
</evidence>
<dbReference type="GO" id="GO:1901359">
    <property type="term" value="F:tungstate binding"/>
    <property type="evidence" value="ECO:0007669"/>
    <property type="project" value="UniProtKB-ARBA"/>
</dbReference>
<name>A0A853I1J3_9GAMM</name>
<feature type="chain" id="PRO_5032923881" evidence="7">
    <location>
        <begin position="22"/>
        <end position="255"/>
    </location>
</feature>
<keyword evidence="2 6" id="KW-0500">Molybdenum</keyword>
<dbReference type="InterPro" id="IPR050682">
    <property type="entry name" value="ModA/WtpA"/>
</dbReference>
<comment type="similarity">
    <text evidence="1">Belongs to the bacterial solute-binding protein ModA family.</text>
</comment>
<comment type="caution">
    <text evidence="8">The sequence shown here is derived from an EMBL/GenBank/DDBJ whole genome shotgun (WGS) entry which is preliminary data.</text>
</comment>
<evidence type="ECO:0000256" key="2">
    <source>
        <dbReference type="ARBA" id="ARBA00022505"/>
    </source>
</evidence>
<keyword evidence="3 6" id="KW-0479">Metal-binding</keyword>
<evidence type="ECO:0000256" key="6">
    <source>
        <dbReference type="PIRSR" id="PIRSR004846-1"/>
    </source>
</evidence>
<dbReference type="AlphaFoldDB" id="A0A853I1J3"/>
<evidence type="ECO:0000256" key="5">
    <source>
        <dbReference type="ARBA" id="ARBA00062515"/>
    </source>
</evidence>
<proteinExistence type="inferred from homology"/>
<dbReference type="RefSeq" id="WP_180569295.1">
    <property type="nucleotide sequence ID" value="NZ_JACCKB010000023.1"/>
</dbReference>
<dbReference type="EMBL" id="JACCKB010000023">
    <property type="protein sequence ID" value="NYZ67273.1"/>
    <property type="molecule type" value="Genomic_DNA"/>
</dbReference>
<reference evidence="8 9" key="1">
    <citation type="submission" date="2020-07" db="EMBL/GenBank/DDBJ databases">
        <title>Endozoicomonas sp. nov., isolated from sediment.</title>
        <authorList>
            <person name="Gu T."/>
        </authorList>
    </citation>
    <scope>NUCLEOTIDE SEQUENCE [LARGE SCALE GENOMIC DNA]</scope>
    <source>
        <strain evidence="8 9">SM1973</strain>
    </source>
</reference>
<dbReference type="PIRSF" id="PIRSF004846">
    <property type="entry name" value="ModA"/>
    <property type="match status" value="1"/>
</dbReference>
<dbReference type="Proteomes" id="UP000569732">
    <property type="component" value="Unassembled WGS sequence"/>
</dbReference>
<dbReference type="PANTHER" id="PTHR30632:SF14">
    <property type="entry name" value="TUNGSTATE_MOLYBDATE_CHROMATE-BINDING PROTEIN MODA"/>
    <property type="match status" value="1"/>
</dbReference>
<protein>
    <submittedName>
        <fullName evidence="8">Molybdate ABC transporter substrate-binding protein</fullName>
    </submittedName>
</protein>
<dbReference type="InterPro" id="IPR005950">
    <property type="entry name" value="ModA"/>
</dbReference>
<dbReference type="NCBIfam" id="TIGR01256">
    <property type="entry name" value="modA"/>
    <property type="match status" value="1"/>
</dbReference>
<dbReference type="GO" id="GO:0030973">
    <property type="term" value="F:molybdate ion binding"/>
    <property type="evidence" value="ECO:0007669"/>
    <property type="project" value="InterPro"/>
</dbReference>
<dbReference type="GO" id="GO:0015689">
    <property type="term" value="P:molybdate ion transport"/>
    <property type="evidence" value="ECO:0007669"/>
    <property type="project" value="InterPro"/>
</dbReference>
<comment type="subunit">
    <text evidence="5">The complex is composed of two ATP-binding proteins (ModC), two transmembrane proteins (ModB) and a solute-binding protein (ModA).</text>
</comment>
<evidence type="ECO:0000256" key="3">
    <source>
        <dbReference type="ARBA" id="ARBA00022723"/>
    </source>
</evidence>
<dbReference type="Pfam" id="PF13531">
    <property type="entry name" value="SBP_bac_11"/>
    <property type="match status" value="1"/>
</dbReference>
<evidence type="ECO:0000256" key="7">
    <source>
        <dbReference type="SAM" id="SignalP"/>
    </source>
</evidence>
<organism evidence="8 9">
    <name type="scientific">Spartinivicinus marinus</name>
    <dbReference type="NCBI Taxonomy" id="2994442"/>
    <lineage>
        <taxon>Bacteria</taxon>
        <taxon>Pseudomonadati</taxon>
        <taxon>Pseudomonadota</taxon>
        <taxon>Gammaproteobacteria</taxon>
        <taxon>Oceanospirillales</taxon>
        <taxon>Zooshikellaceae</taxon>
        <taxon>Spartinivicinus</taxon>
    </lineage>
</organism>
<dbReference type="FunFam" id="3.40.190.10:FF:000035">
    <property type="entry name" value="Molybdate ABC transporter substrate-binding protein"/>
    <property type="match status" value="1"/>
</dbReference>
<keyword evidence="4 7" id="KW-0732">Signal</keyword>
<accession>A0A853I1J3</accession>
<feature type="binding site" evidence="6">
    <location>
        <position position="61"/>
    </location>
    <ligand>
        <name>molybdate</name>
        <dbReference type="ChEBI" id="CHEBI:36264"/>
    </ligand>
</feature>
<gene>
    <name evidence="8" type="primary">modA</name>
    <name evidence="8" type="ORF">H0A36_14740</name>
</gene>
<feature type="binding site" evidence="6">
    <location>
        <position position="170"/>
    </location>
    <ligand>
        <name>molybdate</name>
        <dbReference type="ChEBI" id="CHEBI:36264"/>
    </ligand>
</feature>
<evidence type="ECO:0000256" key="1">
    <source>
        <dbReference type="ARBA" id="ARBA00009175"/>
    </source>
</evidence>
<dbReference type="PANTHER" id="PTHR30632">
    <property type="entry name" value="MOLYBDATE-BINDING PERIPLASMIC PROTEIN"/>
    <property type="match status" value="1"/>
</dbReference>
<sequence>MTKIKGLFTLILALFCQQAFADKKNITIAVSSNFKNTLHQLIRHYKQNNPKTYFKVSSGATGLLYTQIKNGAPYEVFLAADQRRPMLLDKENLIIPNSRFTYAYGKLVFWHPKDNFHLTEGSLGQAITNSRFISIANPDLAPYGMAAEQSLKKLKLWEAAKYKVVMGNNIAQAYQFTASGNADLGLVALSQVITLKNNTYWVVPQKHYQPIVQQAVLLKKAITNDAAIDFIAFLKSSDSHSIIQRNGYGTSSDDD</sequence>
<keyword evidence="9" id="KW-1185">Reference proteome</keyword>
<dbReference type="GO" id="GO:0046872">
    <property type="term" value="F:metal ion binding"/>
    <property type="evidence" value="ECO:0007669"/>
    <property type="project" value="UniProtKB-KW"/>
</dbReference>
<dbReference type="CDD" id="cd13539">
    <property type="entry name" value="PBP2_AvModA"/>
    <property type="match status" value="1"/>
</dbReference>
<dbReference type="InterPro" id="IPR044084">
    <property type="entry name" value="AvModA-like_subst-bd"/>
</dbReference>
<evidence type="ECO:0000256" key="4">
    <source>
        <dbReference type="ARBA" id="ARBA00022729"/>
    </source>
</evidence>
<dbReference type="SUPFAM" id="SSF53850">
    <property type="entry name" value="Periplasmic binding protein-like II"/>
    <property type="match status" value="1"/>
</dbReference>
<evidence type="ECO:0000313" key="9">
    <source>
        <dbReference type="Proteomes" id="UP000569732"/>
    </source>
</evidence>
<dbReference type="Gene3D" id="3.40.190.10">
    <property type="entry name" value="Periplasmic binding protein-like II"/>
    <property type="match status" value="2"/>
</dbReference>